<organism evidence="1 2">
    <name type="scientific">Streptomyces broussonetiae</name>
    <dbReference type="NCBI Taxonomy" id="2686304"/>
    <lineage>
        <taxon>Bacteria</taxon>
        <taxon>Bacillati</taxon>
        <taxon>Actinomycetota</taxon>
        <taxon>Actinomycetes</taxon>
        <taxon>Kitasatosporales</taxon>
        <taxon>Streptomycetaceae</taxon>
        <taxon>Streptomyces</taxon>
    </lineage>
</organism>
<gene>
    <name evidence="1" type="ORF">GQF42_00395</name>
</gene>
<accession>A0A6I6MSS3</accession>
<reference evidence="1 2" key="1">
    <citation type="submission" date="2019-12" db="EMBL/GenBank/DDBJ databases">
        <title>Streptomyces sp. strain T44 isolated from rhizosphere soil of Broussonetia papyrifera.</title>
        <authorList>
            <person name="Mo P."/>
        </authorList>
    </citation>
    <scope>NUCLEOTIDE SEQUENCE [LARGE SCALE GENOMIC DNA]</scope>
    <source>
        <strain evidence="1 2">T44</strain>
    </source>
</reference>
<dbReference type="Proteomes" id="UP000436138">
    <property type="component" value="Chromosome"/>
</dbReference>
<keyword evidence="2" id="KW-1185">Reference proteome</keyword>
<sequence length="194" mass="20463">MTSAQDIAERVAALLGWAGHVRILPGGDGTDGTEPRIVHDAEAWWLAISVDMASGAALARAGDIDLGGTHLAPYTTSMPAPAEDTGAVVLALTAAREDLDGMGRYGRQGLSFAGTVWLVFDGGLTRISLECRRCRARTGHYLSTDLDVGLATLRCAGGHLTRDHRVSVDGVVEAIARHESRVPGDLDMVGFSTR</sequence>
<evidence type="ECO:0000313" key="2">
    <source>
        <dbReference type="Proteomes" id="UP000436138"/>
    </source>
</evidence>
<proteinExistence type="predicted"/>
<name>A0A6I6MSS3_9ACTN</name>
<dbReference type="EMBL" id="CP047020">
    <property type="protein sequence ID" value="QHA02034.1"/>
    <property type="molecule type" value="Genomic_DNA"/>
</dbReference>
<dbReference type="KEGG" id="sbro:GQF42_00395"/>
<dbReference type="AlphaFoldDB" id="A0A6I6MSS3"/>
<evidence type="ECO:0000313" key="1">
    <source>
        <dbReference type="EMBL" id="QHA02034.1"/>
    </source>
</evidence>
<dbReference type="RefSeq" id="WP_158916673.1">
    <property type="nucleotide sequence ID" value="NZ_CP047020.1"/>
</dbReference>
<protein>
    <submittedName>
        <fullName evidence="1">Uncharacterized protein</fullName>
    </submittedName>
</protein>